<feature type="repeat" description="WD" evidence="3">
    <location>
        <begin position="1089"/>
        <end position="1125"/>
    </location>
</feature>
<feature type="repeat" description="WD" evidence="3">
    <location>
        <begin position="1042"/>
        <end position="1073"/>
    </location>
</feature>
<feature type="repeat" description="WD" evidence="3">
    <location>
        <begin position="956"/>
        <end position="992"/>
    </location>
</feature>
<evidence type="ECO:0000256" key="1">
    <source>
        <dbReference type="ARBA" id="ARBA00022574"/>
    </source>
</evidence>
<dbReference type="PROSITE" id="PS50082">
    <property type="entry name" value="WD_REPEATS_2"/>
    <property type="match status" value="14"/>
</dbReference>
<dbReference type="InterPro" id="IPR056884">
    <property type="entry name" value="NPHP3-like_N"/>
</dbReference>
<feature type="repeat" description="WD" evidence="3">
    <location>
        <begin position="1390"/>
        <end position="1431"/>
    </location>
</feature>
<feature type="repeat" description="WD" evidence="3">
    <location>
        <begin position="1475"/>
        <end position="1508"/>
    </location>
</feature>
<dbReference type="STRING" id="1423351.A0A074RHW3"/>
<name>A0A074RHW3_9AGAM</name>
<sequence length="1605" mass="178170">MSADPPSSQANDERFRHWITDVHITPGNSDPDCKFSARMFVDDELVCNLPAINSNQPLQWSGLLFCDTSSASTVALRLCKTTKGRPRYFNFPPFIISEADEETGEVTLELAEAAWVVTIKLLTPVTANQLFVNELEKFDLLDGVYDSIQPEATIKYLYKYSLRFASLVVKALPESTAKVSFLIFMKAWEQLLNQQTQLDETVQAILHGLTRVRDIIDMVSKAPNPILASFMSQSSESIYRLLAILEDVSIYIYNQHTINDLVHVPSPGAEMNDTYDVEVYLTCLEELQRVLYSSWSSIGPSPSDAHATRNETTTTPHIEHNAQNTSSELIQTDWYEIVNLLRPINPSGYDLDQACLHGTREPLLNRILTWTQNREESESFMWISGQAGMGKTSVATSLCQRLDSIRALAGSFFCRRDNSNLNDSLLLFNNLICELAMNCPAYAHEVTIAIRDSPKLCSSQLSLRYESLIKKPLQKLECISMPNTLIIVVDGLDECGDYIARGKTLKKLDEMSGLVPWLKVIVTGRPVPDIQHHFYSNCPHQIVIHLHDYDATPDIRAYIGRELAQVAETENWPSTSINKLCSMAQGVFLWAALAVNYINDFTLPALPRLQKVLNNQKSPVTDFLDVLYTRALQTAMGKNQDDTRDAYLQCIAAVLVISERGPFTISDLQCLLVVAGQIDQLTPEQMINNLSPLLLVLDERRIPFHHPSFKDFMTDASRSGQFHIRLDQYEAEPALFCLQIMQRDLCFNICELETSHWLNNEFPDLKRRIDSHIGSALKYACTHWINHFISCPTQTLVQATKKFMEGPQLMYWIEALSLLSCIDVAIEGFSKLAALELTRFNGWGVVLSWAKDAHRFLLSFYDPITASTPHIYVSALAFAPRKSLLALRMRPHFPNTIEIIRGGDLQWHPCVKTTIHSHTIQTLSISPDGRRLVVGYPDGLLAIWDQQTGACISKSLAGHQDVVTCTTFSPDGSLVASCSHDATICIWKVTSGLQDFHKLCGHSGPVHSVAFSPNSSLIASGSSDKTIRLWHPNTMRAIHGPYIGHLSRVTSVAFSADGTKLASGSWDRTIRVWLVDVGSSQLANNPLVINVHSDSVTCLSFSPDGSKIASGSTDKTLQIWDAQTGVKPELHTSPAKHFNSITSIAYSPSGKLVASCSLDGVVQLWDATTLIPYSKPFGHSSPANTIAFSPDGSYIVSGSTDMTTRVWEINSCPKPMTMKPLAHSNTVRSVATTCNGTRIVSASSDRTVQIWDAQTGVPVCLPLTGHSRVVHCVAISPDGSQIVSGSSDNFIRLWDTATYAYIRSFQCSSAIHCTAFSPDGAQIAFGTGHNDVYLWDLTEWKMIKERLQGHSGAVFSVNFSPDGTCVASASQDYTVIIWDIRSHSRLGKPLSGHTDWVRSVAFSPCGTQLISGSHDNTLRVWDRETGSIVYTLTGHSNWVMSVAFSPDGSCIASGSNDNTVRLWNVKTGKLIGQPFTEHSGCVWSIAFSSDGNYLISGSDDKTIRVRNVAALYPVVVQEIEHPLADTFYWPSNPYELSSHPKHPGWVTHGYDSLAFWLPTHYEQYEKFLDSSQQSSSSPVCLNYSKFLHGTGWTNVPSTCNYNSMQ</sequence>
<feature type="repeat" description="WD" evidence="3">
    <location>
        <begin position="999"/>
        <end position="1040"/>
    </location>
</feature>
<dbReference type="Proteomes" id="UP000027456">
    <property type="component" value="Unassembled WGS sequence"/>
</dbReference>
<dbReference type="InterPro" id="IPR036322">
    <property type="entry name" value="WD40_repeat_dom_sf"/>
</dbReference>
<keyword evidence="2" id="KW-0677">Repeat</keyword>
<dbReference type="InterPro" id="IPR001680">
    <property type="entry name" value="WD40_rpt"/>
</dbReference>
<dbReference type="PRINTS" id="PR00320">
    <property type="entry name" value="GPROTEINBRPT"/>
</dbReference>
<keyword evidence="6" id="KW-1185">Reference proteome</keyword>
<dbReference type="GO" id="GO:1990234">
    <property type="term" value="C:transferase complex"/>
    <property type="evidence" value="ECO:0007669"/>
    <property type="project" value="UniProtKB-ARBA"/>
</dbReference>
<dbReference type="SUPFAM" id="SSF52540">
    <property type="entry name" value="P-loop containing nucleoside triphosphate hydrolases"/>
    <property type="match status" value="1"/>
</dbReference>
<dbReference type="InterPro" id="IPR019775">
    <property type="entry name" value="WD40_repeat_CS"/>
</dbReference>
<proteinExistence type="predicted"/>
<dbReference type="CDD" id="cd00200">
    <property type="entry name" value="WD40"/>
    <property type="match status" value="2"/>
</dbReference>
<comment type="caution">
    <text evidence="5">The sequence shown here is derived from an EMBL/GenBank/DDBJ whole genome shotgun (WGS) entry which is preliminary data.</text>
</comment>
<dbReference type="InterPro" id="IPR027417">
    <property type="entry name" value="P-loop_NTPase"/>
</dbReference>
<accession>A0A074RHW3</accession>
<dbReference type="InterPro" id="IPR020472">
    <property type="entry name" value="WD40_PAC1"/>
</dbReference>
<feature type="repeat" description="WD" evidence="3">
    <location>
        <begin position="1176"/>
        <end position="1211"/>
    </location>
</feature>
<dbReference type="SMART" id="SM00320">
    <property type="entry name" value="WD40"/>
    <property type="match status" value="14"/>
</dbReference>
<dbReference type="InterPro" id="IPR015943">
    <property type="entry name" value="WD40/YVTN_repeat-like_dom_sf"/>
</dbReference>
<keyword evidence="1 3" id="KW-0853">WD repeat</keyword>
<protein>
    <submittedName>
        <fullName evidence="5">Vegetative incompatibility protein HET-E-1</fullName>
    </submittedName>
</protein>
<evidence type="ECO:0000259" key="4">
    <source>
        <dbReference type="Pfam" id="PF24883"/>
    </source>
</evidence>
<evidence type="ECO:0000256" key="3">
    <source>
        <dbReference type="PROSITE-ProRule" id="PRU00221"/>
    </source>
</evidence>
<evidence type="ECO:0000313" key="5">
    <source>
        <dbReference type="EMBL" id="KEP46369.1"/>
    </source>
</evidence>
<organism evidence="5 6">
    <name type="scientific">Rhizoctonia solani 123E</name>
    <dbReference type="NCBI Taxonomy" id="1423351"/>
    <lineage>
        <taxon>Eukaryota</taxon>
        <taxon>Fungi</taxon>
        <taxon>Dikarya</taxon>
        <taxon>Basidiomycota</taxon>
        <taxon>Agaricomycotina</taxon>
        <taxon>Agaricomycetes</taxon>
        <taxon>Cantharellales</taxon>
        <taxon>Ceratobasidiaceae</taxon>
        <taxon>Rhizoctonia</taxon>
    </lineage>
</organism>
<evidence type="ECO:0000256" key="2">
    <source>
        <dbReference type="ARBA" id="ARBA00022737"/>
    </source>
</evidence>
<dbReference type="PANTHER" id="PTHR22847">
    <property type="entry name" value="WD40 REPEAT PROTEIN"/>
    <property type="match status" value="1"/>
</dbReference>
<feature type="repeat" description="WD" evidence="3">
    <location>
        <begin position="1432"/>
        <end position="1473"/>
    </location>
</feature>
<dbReference type="Gene3D" id="3.40.50.300">
    <property type="entry name" value="P-loop containing nucleotide triphosphate hydrolases"/>
    <property type="match status" value="1"/>
</dbReference>
<dbReference type="SUPFAM" id="SSF50978">
    <property type="entry name" value="WD40 repeat-like"/>
    <property type="match status" value="2"/>
</dbReference>
<feature type="domain" description="Nephrocystin 3-like N-terminal" evidence="4">
    <location>
        <begin position="364"/>
        <end position="525"/>
    </location>
</feature>
<dbReference type="HOGENOM" id="CLU_000288_6_3_1"/>
<dbReference type="Gene3D" id="2.130.10.10">
    <property type="entry name" value="YVTN repeat-like/Quinoprotein amine dehydrogenase"/>
    <property type="match status" value="6"/>
</dbReference>
<evidence type="ECO:0000313" key="6">
    <source>
        <dbReference type="Proteomes" id="UP000027456"/>
    </source>
</evidence>
<gene>
    <name evidence="5" type="ORF">V565_202590</name>
</gene>
<feature type="repeat" description="WD" evidence="3">
    <location>
        <begin position="1263"/>
        <end position="1304"/>
    </location>
</feature>
<dbReference type="PROSITE" id="PS00678">
    <property type="entry name" value="WD_REPEATS_1"/>
    <property type="match status" value="6"/>
</dbReference>
<feature type="repeat" description="WD" evidence="3">
    <location>
        <begin position="1220"/>
        <end position="1256"/>
    </location>
</feature>
<dbReference type="EMBL" id="AZST01001136">
    <property type="protein sequence ID" value="KEP46369.1"/>
    <property type="molecule type" value="Genomic_DNA"/>
</dbReference>
<reference evidence="5 6" key="1">
    <citation type="submission" date="2013-12" db="EMBL/GenBank/DDBJ databases">
        <authorList>
            <person name="Cubeta M."/>
            <person name="Pakala S."/>
            <person name="Fedorova N."/>
            <person name="Thomas E."/>
            <person name="Dean R."/>
            <person name="Jabaji S."/>
            <person name="Neate S."/>
            <person name="Toda T."/>
            <person name="Tavantzis S."/>
            <person name="Vilgalys R."/>
            <person name="Bharathan N."/>
            <person name="Pakala S."/>
            <person name="Losada L.S."/>
            <person name="Zafar N."/>
            <person name="Nierman W."/>
        </authorList>
    </citation>
    <scope>NUCLEOTIDE SEQUENCE [LARGE SCALE GENOMIC DNA]</scope>
    <source>
        <strain evidence="5 6">123E</strain>
    </source>
</reference>
<dbReference type="Pfam" id="PF24883">
    <property type="entry name" value="NPHP3_N"/>
    <property type="match status" value="1"/>
</dbReference>
<dbReference type="OrthoDB" id="538223at2759"/>
<feature type="repeat" description="WD" evidence="3">
    <location>
        <begin position="1134"/>
        <end position="1169"/>
    </location>
</feature>
<feature type="repeat" description="WD" evidence="3">
    <location>
        <begin position="1308"/>
        <end position="1345"/>
    </location>
</feature>
<dbReference type="PANTHER" id="PTHR22847:SF637">
    <property type="entry name" value="WD REPEAT DOMAIN 5B"/>
    <property type="match status" value="1"/>
</dbReference>
<dbReference type="Pfam" id="PF00400">
    <property type="entry name" value="WD40"/>
    <property type="match status" value="14"/>
</dbReference>
<feature type="repeat" description="WD" evidence="3">
    <location>
        <begin position="913"/>
        <end position="954"/>
    </location>
</feature>
<dbReference type="PROSITE" id="PS50294">
    <property type="entry name" value="WD_REPEATS_REGION"/>
    <property type="match status" value="13"/>
</dbReference>
<feature type="repeat" description="WD" evidence="3">
    <location>
        <begin position="1347"/>
        <end position="1388"/>
    </location>
</feature>